<dbReference type="RefSeq" id="XP_029762952.1">
    <property type="nucleotide sequence ID" value="XM_029899017.1"/>
</dbReference>
<accession>A0A074XML6</accession>
<dbReference type="GeneID" id="40741323"/>
<gene>
    <name evidence="1" type="ORF">M438DRAFT_157189</name>
</gene>
<protein>
    <submittedName>
        <fullName evidence="1">Uncharacterized protein</fullName>
    </submittedName>
</protein>
<name>A0A074XML6_AURPU</name>
<sequence>MPSFTYSSLGGWTVLLRLRASPNFEYFSSFFTRQRTLLGCPTNLETSFPVPSLHDNYSAKPCLQRISRFATNICLRLTMLVSPIVSLSEQAETGNTQQPYPSSVPISSCCLNPQQMTLDLVPSC</sequence>
<keyword evidence="2" id="KW-1185">Reference proteome</keyword>
<evidence type="ECO:0000313" key="1">
    <source>
        <dbReference type="EMBL" id="KEQ86765.1"/>
    </source>
</evidence>
<dbReference type="Proteomes" id="UP000030706">
    <property type="component" value="Unassembled WGS sequence"/>
</dbReference>
<evidence type="ECO:0000313" key="2">
    <source>
        <dbReference type="Proteomes" id="UP000030706"/>
    </source>
</evidence>
<dbReference type="AlphaFoldDB" id="A0A074XML6"/>
<organism evidence="1 2">
    <name type="scientific">Aureobasidium pullulans EXF-150</name>
    <dbReference type="NCBI Taxonomy" id="1043002"/>
    <lineage>
        <taxon>Eukaryota</taxon>
        <taxon>Fungi</taxon>
        <taxon>Dikarya</taxon>
        <taxon>Ascomycota</taxon>
        <taxon>Pezizomycotina</taxon>
        <taxon>Dothideomycetes</taxon>
        <taxon>Dothideomycetidae</taxon>
        <taxon>Dothideales</taxon>
        <taxon>Saccotheciaceae</taxon>
        <taxon>Aureobasidium</taxon>
    </lineage>
</organism>
<reference evidence="1 2" key="1">
    <citation type="journal article" date="2014" name="BMC Genomics">
        <title>Genome sequencing of four Aureobasidium pullulans varieties: biotechnological potential, stress tolerance, and description of new species.</title>
        <authorList>
            <person name="Gostin Ar C."/>
            <person name="Ohm R.A."/>
            <person name="Kogej T."/>
            <person name="Sonjak S."/>
            <person name="Turk M."/>
            <person name="Zajc J."/>
            <person name="Zalar P."/>
            <person name="Grube M."/>
            <person name="Sun H."/>
            <person name="Han J."/>
            <person name="Sharma A."/>
            <person name="Chiniquy J."/>
            <person name="Ngan C.Y."/>
            <person name="Lipzen A."/>
            <person name="Barry K."/>
            <person name="Grigoriev I.V."/>
            <person name="Gunde-Cimerman N."/>
        </authorList>
    </citation>
    <scope>NUCLEOTIDE SEQUENCE [LARGE SCALE GENOMIC DNA]</scope>
    <source>
        <strain evidence="1 2">EXF-150</strain>
    </source>
</reference>
<proteinExistence type="predicted"/>
<dbReference type="EMBL" id="KL584977">
    <property type="protein sequence ID" value="KEQ86765.1"/>
    <property type="molecule type" value="Genomic_DNA"/>
</dbReference>
<dbReference type="HOGENOM" id="CLU_2003451_0_0_1"/>